<proteinExistence type="predicted"/>
<dbReference type="Proteomes" id="UP001156882">
    <property type="component" value="Unassembled WGS sequence"/>
</dbReference>
<evidence type="ECO:0000313" key="2">
    <source>
        <dbReference type="Proteomes" id="UP001156882"/>
    </source>
</evidence>
<protein>
    <submittedName>
        <fullName evidence="1">Uncharacterized protein</fullName>
    </submittedName>
</protein>
<evidence type="ECO:0000313" key="1">
    <source>
        <dbReference type="EMBL" id="GLS18739.1"/>
    </source>
</evidence>
<accession>A0ABQ6CG28</accession>
<name>A0ABQ6CG28_9HYPH</name>
<dbReference type="RefSeq" id="WP_284311611.1">
    <property type="nucleotide sequence ID" value="NZ_BSPC01000015.1"/>
</dbReference>
<organism evidence="1 2">
    <name type="scientific">Labrys miyagiensis</name>
    <dbReference type="NCBI Taxonomy" id="346912"/>
    <lineage>
        <taxon>Bacteria</taxon>
        <taxon>Pseudomonadati</taxon>
        <taxon>Pseudomonadota</taxon>
        <taxon>Alphaproteobacteria</taxon>
        <taxon>Hyphomicrobiales</taxon>
        <taxon>Xanthobacteraceae</taxon>
        <taxon>Labrys</taxon>
    </lineage>
</organism>
<comment type="caution">
    <text evidence="1">The sequence shown here is derived from an EMBL/GenBank/DDBJ whole genome shotgun (WGS) entry which is preliminary data.</text>
</comment>
<keyword evidence="2" id="KW-1185">Reference proteome</keyword>
<dbReference type="EMBL" id="BSPC01000015">
    <property type="protein sequence ID" value="GLS18739.1"/>
    <property type="molecule type" value="Genomic_DNA"/>
</dbReference>
<gene>
    <name evidence="1" type="ORF">GCM10007874_17560</name>
</gene>
<reference evidence="2" key="1">
    <citation type="journal article" date="2019" name="Int. J. Syst. Evol. Microbiol.">
        <title>The Global Catalogue of Microorganisms (GCM) 10K type strain sequencing project: providing services to taxonomists for standard genome sequencing and annotation.</title>
        <authorList>
            <consortium name="The Broad Institute Genomics Platform"/>
            <consortium name="The Broad Institute Genome Sequencing Center for Infectious Disease"/>
            <person name="Wu L."/>
            <person name="Ma J."/>
        </authorList>
    </citation>
    <scope>NUCLEOTIDE SEQUENCE [LARGE SCALE GENOMIC DNA]</scope>
    <source>
        <strain evidence="2">NBRC 101365</strain>
    </source>
</reference>
<sequence>MTQRGNRPATVVDPLVTAAEAYFAGLNVYGNADLTDISSDEEEQALCERLYGAAQRQLEAPGRVMTIAGAHALVRFLQHDNEDWGQAVWKPLLAALEEFLREQATLAASEGTGNDR</sequence>